<dbReference type="EC" id="2.7.1.71" evidence="7"/>
<evidence type="ECO:0000256" key="3">
    <source>
        <dbReference type="ARBA" id="ARBA00022741"/>
    </source>
</evidence>
<evidence type="ECO:0000313" key="9">
    <source>
        <dbReference type="Proteomes" id="UP001597032"/>
    </source>
</evidence>
<dbReference type="InterPro" id="IPR031322">
    <property type="entry name" value="Shikimate/glucono_kinase"/>
</dbReference>
<dbReference type="SUPFAM" id="SSF52540">
    <property type="entry name" value="P-loop containing nucleoside triphosphate hydrolases"/>
    <property type="match status" value="1"/>
</dbReference>
<dbReference type="Proteomes" id="UP001597032">
    <property type="component" value="Unassembled WGS sequence"/>
</dbReference>
<keyword evidence="6 7" id="KW-0057">Aromatic amino acid biosynthesis</keyword>
<dbReference type="Pfam" id="PF01202">
    <property type="entry name" value="SKI"/>
    <property type="match status" value="1"/>
</dbReference>
<feature type="binding site" evidence="7">
    <location>
        <position position="32"/>
    </location>
    <ligand>
        <name>substrate</name>
    </ligand>
</feature>
<feature type="binding site" evidence="7">
    <location>
        <position position="14"/>
    </location>
    <ligand>
        <name>Mg(2+)</name>
        <dbReference type="ChEBI" id="CHEBI:18420"/>
    </ligand>
</feature>
<keyword evidence="4 7" id="KW-0418">Kinase</keyword>
<comment type="function">
    <text evidence="7">Catalyzes the specific phosphorylation of the 3-hydroxyl group of shikimic acid using ATP as a cosubstrate.</text>
</comment>
<keyword evidence="2 7" id="KW-0808">Transferase</keyword>
<gene>
    <name evidence="7" type="primary">aroK</name>
    <name evidence="8" type="ORF">ACFQZW_09275</name>
</gene>
<keyword evidence="1 7" id="KW-0028">Amino-acid biosynthesis</keyword>
<comment type="caution">
    <text evidence="7">Lacks conserved residue(s) required for the propagation of feature annotation.</text>
</comment>
<feature type="binding site" evidence="7">
    <location>
        <position position="56"/>
    </location>
    <ligand>
        <name>substrate</name>
    </ligand>
</feature>
<keyword evidence="5 7" id="KW-0067">ATP-binding</keyword>
<sequence length="169" mass="19278">MNIVLMGYMASGKSAIGKVLAKKLNLQFIDLDVFIEENEGVTISELFQTKGEIYFRIKEGEYLKEILKKNTNTVISCGGGTPCYGNNLEIIKKYSISFYLKASINTIFERLKNETSERPLVATIGVENLKEYIAKHLFERNEFYEKSNYTISVDHKTIETIEEEVVALL</sequence>
<keyword evidence="9" id="KW-1185">Reference proteome</keyword>
<dbReference type="RefSeq" id="WP_386782573.1">
    <property type="nucleotide sequence ID" value="NZ_JBHTIC010000008.1"/>
</dbReference>
<dbReference type="PANTHER" id="PTHR21087">
    <property type="entry name" value="SHIKIMATE KINASE"/>
    <property type="match status" value="1"/>
</dbReference>
<name>A0ABW2Z8I6_9FLAO</name>
<evidence type="ECO:0000256" key="1">
    <source>
        <dbReference type="ARBA" id="ARBA00022605"/>
    </source>
</evidence>
<evidence type="ECO:0000256" key="6">
    <source>
        <dbReference type="ARBA" id="ARBA00023141"/>
    </source>
</evidence>
<comment type="cofactor">
    <cofactor evidence="7">
        <name>Mg(2+)</name>
        <dbReference type="ChEBI" id="CHEBI:18420"/>
    </cofactor>
    <text evidence="7">Binds 1 Mg(2+) ion per subunit.</text>
</comment>
<dbReference type="Gene3D" id="3.40.50.300">
    <property type="entry name" value="P-loop containing nucleotide triphosphate hydrolases"/>
    <property type="match status" value="1"/>
</dbReference>
<feature type="binding site" evidence="7">
    <location>
        <position position="118"/>
    </location>
    <ligand>
        <name>ATP</name>
        <dbReference type="ChEBI" id="CHEBI:30616"/>
    </ligand>
</feature>
<dbReference type="InterPro" id="IPR027417">
    <property type="entry name" value="P-loop_NTPase"/>
</dbReference>
<keyword evidence="7" id="KW-0963">Cytoplasm</keyword>
<comment type="similarity">
    <text evidence="7">Belongs to the shikimate kinase family.</text>
</comment>
<dbReference type="PRINTS" id="PR01100">
    <property type="entry name" value="SHIKIMTKNASE"/>
</dbReference>
<comment type="subcellular location">
    <subcellularLocation>
        <location evidence="7">Cytoplasm</location>
    </subcellularLocation>
</comment>
<evidence type="ECO:0000256" key="5">
    <source>
        <dbReference type="ARBA" id="ARBA00022840"/>
    </source>
</evidence>
<accession>A0ABW2Z8I6</accession>
<feature type="binding site" evidence="7">
    <location>
        <begin position="10"/>
        <end position="15"/>
    </location>
    <ligand>
        <name>ATP</name>
        <dbReference type="ChEBI" id="CHEBI:30616"/>
    </ligand>
</feature>
<evidence type="ECO:0000313" key="8">
    <source>
        <dbReference type="EMBL" id="MFD0762273.1"/>
    </source>
</evidence>
<comment type="catalytic activity">
    <reaction evidence="7">
        <text>shikimate + ATP = 3-phosphoshikimate + ADP + H(+)</text>
        <dbReference type="Rhea" id="RHEA:13121"/>
        <dbReference type="ChEBI" id="CHEBI:15378"/>
        <dbReference type="ChEBI" id="CHEBI:30616"/>
        <dbReference type="ChEBI" id="CHEBI:36208"/>
        <dbReference type="ChEBI" id="CHEBI:145989"/>
        <dbReference type="ChEBI" id="CHEBI:456216"/>
        <dbReference type="EC" id="2.7.1.71"/>
    </reaction>
</comment>
<proteinExistence type="inferred from homology"/>
<keyword evidence="3 7" id="KW-0547">Nucleotide-binding</keyword>
<evidence type="ECO:0000256" key="2">
    <source>
        <dbReference type="ARBA" id="ARBA00022679"/>
    </source>
</evidence>
<dbReference type="PANTHER" id="PTHR21087:SF16">
    <property type="entry name" value="SHIKIMATE KINASE 1, CHLOROPLASTIC"/>
    <property type="match status" value="1"/>
</dbReference>
<reference evidence="9" key="1">
    <citation type="journal article" date="2019" name="Int. J. Syst. Evol. Microbiol.">
        <title>The Global Catalogue of Microorganisms (GCM) 10K type strain sequencing project: providing services to taxonomists for standard genome sequencing and annotation.</title>
        <authorList>
            <consortium name="The Broad Institute Genomics Platform"/>
            <consortium name="The Broad Institute Genome Sequencing Center for Infectious Disease"/>
            <person name="Wu L."/>
            <person name="Ma J."/>
        </authorList>
    </citation>
    <scope>NUCLEOTIDE SEQUENCE [LARGE SCALE GENOMIC DNA]</scope>
    <source>
        <strain evidence="9">CCUG 60022</strain>
    </source>
</reference>
<dbReference type="CDD" id="cd00464">
    <property type="entry name" value="SK"/>
    <property type="match status" value="1"/>
</dbReference>
<feature type="binding site" evidence="7">
    <location>
        <position position="79"/>
    </location>
    <ligand>
        <name>substrate</name>
    </ligand>
</feature>
<protein>
    <recommendedName>
        <fullName evidence="7">Shikimate kinase</fullName>
        <shortName evidence="7">SK</shortName>
        <ecNumber evidence="7">2.7.1.71</ecNumber>
    </recommendedName>
</protein>
<comment type="caution">
    <text evidence="8">The sequence shown here is derived from an EMBL/GenBank/DDBJ whole genome shotgun (WGS) entry which is preliminary data.</text>
</comment>
<keyword evidence="7" id="KW-0460">Magnesium</keyword>
<comment type="pathway">
    <text evidence="7">Metabolic intermediate biosynthesis; chorismate biosynthesis; chorismate from D-erythrose 4-phosphate and phosphoenolpyruvate: step 5/7.</text>
</comment>
<dbReference type="GO" id="GO:0016301">
    <property type="term" value="F:kinase activity"/>
    <property type="evidence" value="ECO:0007669"/>
    <property type="project" value="UniProtKB-KW"/>
</dbReference>
<evidence type="ECO:0000256" key="7">
    <source>
        <dbReference type="HAMAP-Rule" id="MF_00109"/>
    </source>
</evidence>
<dbReference type="InterPro" id="IPR000623">
    <property type="entry name" value="Shikimate_kinase/TSH1"/>
</dbReference>
<keyword evidence="7" id="KW-0479">Metal-binding</keyword>
<evidence type="ECO:0000256" key="4">
    <source>
        <dbReference type="ARBA" id="ARBA00022777"/>
    </source>
</evidence>
<dbReference type="HAMAP" id="MF_00109">
    <property type="entry name" value="Shikimate_kinase"/>
    <property type="match status" value="1"/>
</dbReference>
<organism evidence="8 9">
    <name type="scientific">Lutibacter aestuarii</name>
    <dbReference type="NCBI Taxonomy" id="861111"/>
    <lineage>
        <taxon>Bacteria</taxon>
        <taxon>Pseudomonadati</taxon>
        <taxon>Bacteroidota</taxon>
        <taxon>Flavobacteriia</taxon>
        <taxon>Flavobacteriales</taxon>
        <taxon>Flavobacteriaceae</taxon>
        <taxon>Lutibacter</taxon>
    </lineage>
</organism>
<dbReference type="EMBL" id="JBHTIC010000008">
    <property type="protein sequence ID" value="MFD0762273.1"/>
    <property type="molecule type" value="Genomic_DNA"/>
</dbReference>
<feature type="binding site" evidence="7">
    <location>
        <position position="140"/>
    </location>
    <ligand>
        <name>substrate</name>
    </ligand>
</feature>
<comment type="subunit">
    <text evidence="7">Monomer.</text>
</comment>